<dbReference type="PANTHER" id="PTHR28255">
    <property type="match status" value="1"/>
</dbReference>
<name>A0A7Y9PF46_9BACT</name>
<reference evidence="2 3" key="1">
    <citation type="submission" date="2020-07" db="EMBL/GenBank/DDBJ databases">
        <title>Genomic Encyclopedia of Type Strains, Phase IV (KMG-V): Genome sequencing to study the core and pangenomes of soil and plant-associated prokaryotes.</title>
        <authorList>
            <person name="Whitman W."/>
        </authorList>
    </citation>
    <scope>NUCLEOTIDE SEQUENCE [LARGE SCALE GENOMIC DNA]</scope>
    <source>
        <strain evidence="2 3">X4EP2</strain>
    </source>
</reference>
<organism evidence="2 3">
    <name type="scientific">Granulicella arctica</name>
    <dbReference type="NCBI Taxonomy" id="940613"/>
    <lineage>
        <taxon>Bacteria</taxon>
        <taxon>Pseudomonadati</taxon>
        <taxon>Acidobacteriota</taxon>
        <taxon>Terriglobia</taxon>
        <taxon>Terriglobales</taxon>
        <taxon>Acidobacteriaceae</taxon>
        <taxon>Granulicella</taxon>
    </lineage>
</organism>
<comment type="similarity">
    <text evidence="1">Belongs to the UPF0303 family.</text>
</comment>
<dbReference type="AlphaFoldDB" id="A0A7Y9PF46"/>
<evidence type="ECO:0000256" key="1">
    <source>
        <dbReference type="HAMAP-Rule" id="MF_00761"/>
    </source>
</evidence>
<dbReference type="SUPFAM" id="SSF143744">
    <property type="entry name" value="GlcG-like"/>
    <property type="match status" value="1"/>
</dbReference>
<dbReference type="HAMAP" id="MF_00761">
    <property type="entry name" value="UPF0303"/>
    <property type="match status" value="1"/>
</dbReference>
<dbReference type="PANTHER" id="PTHR28255:SF1">
    <property type="entry name" value="UPF0303 PROTEIN YBR137W"/>
    <property type="match status" value="1"/>
</dbReference>
<dbReference type="Proteomes" id="UP000589520">
    <property type="component" value="Unassembled WGS sequence"/>
</dbReference>
<proteinExistence type="inferred from homology"/>
<dbReference type="InterPro" id="IPR005624">
    <property type="entry name" value="PduO/GlcC-like"/>
</dbReference>
<evidence type="ECO:0000313" key="3">
    <source>
        <dbReference type="Proteomes" id="UP000589520"/>
    </source>
</evidence>
<keyword evidence="3" id="KW-1185">Reference proteome</keyword>
<dbReference type="InterPro" id="IPR010371">
    <property type="entry name" value="YBR137W-like"/>
</dbReference>
<accession>A0A7Y9PF46</accession>
<dbReference type="Pfam" id="PF03928">
    <property type="entry name" value="HbpS-like"/>
    <property type="match status" value="1"/>
</dbReference>
<dbReference type="EMBL" id="JACCCW010000001">
    <property type="protein sequence ID" value="NYF78773.1"/>
    <property type="molecule type" value="Genomic_DNA"/>
</dbReference>
<gene>
    <name evidence="2" type="ORF">HDF17_001060</name>
</gene>
<sequence>MSIAEDIAHIARQERELILPAFGPEAAWLLGTTLRDLAIQRGYAIVIDIRRFGQPHQPLFYAALPGTTPDNARWVQRKSNVVARFYRSSYSLGLKLQLDNTTFAEKYSLPDADYATHGGSFPLHVAEAGIIGSVTVSGLPQRADHELAVEALCLHTNRSYADLRLPSAI</sequence>
<evidence type="ECO:0000313" key="2">
    <source>
        <dbReference type="EMBL" id="NYF78773.1"/>
    </source>
</evidence>
<protein>
    <recommendedName>
        <fullName evidence="1">UPF0303 protein HDF17_001060</fullName>
    </recommendedName>
</protein>
<comment type="caution">
    <text evidence="2">The sequence shown here is derived from an EMBL/GenBank/DDBJ whole genome shotgun (WGS) entry which is preliminary data.</text>
</comment>
<dbReference type="RefSeq" id="WP_179488485.1">
    <property type="nucleotide sequence ID" value="NZ_JACCCW010000001.1"/>
</dbReference>
<dbReference type="InterPro" id="IPR038084">
    <property type="entry name" value="PduO/GlcC-like_sf"/>
</dbReference>
<dbReference type="PIRSF" id="PIRSF008757">
    <property type="entry name" value="UCP008757"/>
    <property type="match status" value="1"/>
</dbReference>
<dbReference type="NCBIfam" id="NF002696">
    <property type="entry name" value="PRK02487.1-5"/>
    <property type="match status" value="1"/>
</dbReference>
<dbReference type="Gene3D" id="3.30.450.150">
    <property type="entry name" value="Haem-degrading domain"/>
    <property type="match status" value="1"/>
</dbReference>